<name>A0A812TEC1_9DINO</name>
<evidence type="ECO:0000313" key="10">
    <source>
        <dbReference type="EMBL" id="CAE7521772.1"/>
    </source>
</evidence>
<feature type="transmembrane region" description="Helical" evidence="7">
    <location>
        <begin position="671"/>
        <end position="694"/>
    </location>
</feature>
<comment type="caution">
    <text evidence="10">The sequence shown here is derived from an EMBL/GenBank/DDBJ whole genome shotgun (WGS) entry which is preliminary data.</text>
</comment>
<dbReference type="Gene3D" id="2.60.40.1400">
    <property type="entry name" value="G protein-activated inward rectifier potassium channel 1"/>
    <property type="match status" value="1"/>
</dbReference>
<organism evidence="10 11">
    <name type="scientific">Symbiodinium necroappetens</name>
    <dbReference type="NCBI Taxonomy" id="1628268"/>
    <lineage>
        <taxon>Eukaryota</taxon>
        <taxon>Sar</taxon>
        <taxon>Alveolata</taxon>
        <taxon>Dinophyceae</taxon>
        <taxon>Suessiales</taxon>
        <taxon>Symbiodiniaceae</taxon>
        <taxon>Symbiodinium</taxon>
    </lineage>
</organism>
<dbReference type="EMBL" id="CAJNJA010024075">
    <property type="protein sequence ID" value="CAE7521772.1"/>
    <property type="molecule type" value="Genomic_DNA"/>
</dbReference>
<keyword evidence="7" id="KW-0472">Membrane</keyword>
<keyword evidence="4 5" id="KW-0904">Protein phosphatase</keyword>
<dbReference type="InterPro" id="IPR014756">
    <property type="entry name" value="Ig_E-set"/>
</dbReference>
<dbReference type="SUPFAM" id="SSF81606">
    <property type="entry name" value="PP2C-like"/>
    <property type="match status" value="1"/>
</dbReference>
<dbReference type="CDD" id="cd02325">
    <property type="entry name" value="R3H"/>
    <property type="match status" value="1"/>
</dbReference>
<dbReference type="GO" id="GO:0046872">
    <property type="term" value="F:metal ion binding"/>
    <property type="evidence" value="ECO:0007669"/>
    <property type="project" value="UniProtKB-KW"/>
</dbReference>
<evidence type="ECO:0000256" key="6">
    <source>
        <dbReference type="SAM" id="MobiDB-lite"/>
    </source>
</evidence>
<keyword evidence="2" id="KW-0479">Metal-binding</keyword>
<dbReference type="OrthoDB" id="273257at2759"/>
<evidence type="ECO:0000256" key="4">
    <source>
        <dbReference type="ARBA" id="ARBA00022912"/>
    </source>
</evidence>
<comment type="subcellular location">
    <subcellularLocation>
        <location evidence="1">Membrane</location>
        <topology evidence="1">Peripheral membrane protein</topology>
    </subcellularLocation>
</comment>
<feature type="region of interest" description="Disordered" evidence="6">
    <location>
        <begin position="530"/>
        <end position="561"/>
    </location>
</feature>
<feature type="region of interest" description="Disordered" evidence="6">
    <location>
        <begin position="1228"/>
        <end position="1310"/>
    </location>
</feature>
<dbReference type="GO" id="GO:0004722">
    <property type="term" value="F:protein serine/threonine phosphatase activity"/>
    <property type="evidence" value="ECO:0007669"/>
    <property type="project" value="InterPro"/>
</dbReference>
<dbReference type="InterPro" id="IPR000222">
    <property type="entry name" value="PP2C_BS"/>
</dbReference>
<evidence type="ECO:0008006" key="12">
    <source>
        <dbReference type="Google" id="ProtNLM"/>
    </source>
</evidence>
<evidence type="ECO:0000259" key="8">
    <source>
        <dbReference type="PROSITE" id="PS51061"/>
    </source>
</evidence>
<feature type="domain" description="R3H" evidence="8">
    <location>
        <begin position="109"/>
        <end position="173"/>
    </location>
</feature>
<feature type="domain" description="PPM-type phosphatase" evidence="9">
    <location>
        <begin position="898"/>
        <end position="1180"/>
    </location>
</feature>
<proteinExistence type="inferred from homology"/>
<dbReference type="InterPro" id="IPR013518">
    <property type="entry name" value="K_chnl_inward-rec_Kir_cyto"/>
</dbReference>
<dbReference type="Proteomes" id="UP000601435">
    <property type="component" value="Unassembled WGS sequence"/>
</dbReference>
<evidence type="ECO:0000256" key="7">
    <source>
        <dbReference type="SAM" id="Phobius"/>
    </source>
</evidence>
<dbReference type="Gene3D" id="3.60.40.10">
    <property type="entry name" value="PPM-type phosphatase domain"/>
    <property type="match status" value="1"/>
</dbReference>
<comment type="similarity">
    <text evidence="5">Belongs to the PP2C family.</text>
</comment>
<dbReference type="SUPFAM" id="SSF81296">
    <property type="entry name" value="E set domains"/>
    <property type="match status" value="1"/>
</dbReference>
<dbReference type="InterPro" id="IPR001932">
    <property type="entry name" value="PPM-type_phosphatase-like_dom"/>
</dbReference>
<keyword evidence="11" id="KW-1185">Reference proteome</keyword>
<feature type="transmembrane region" description="Helical" evidence="7">
    <location>
        <begin position="609"/>
        <end position="631"/>
    </location>
</feature>
<gene>
    <name evidence="10" type="ORF">SNEC2469_LOCUS14925</name>
</gene>
<keyword evidence="7" id="KW-1133">Transmembrane helix</keyword>
<dbReference type="GO" id="GO:0003676">
    <property type="term" value="F:nucleic acid binding"/>
    <property type="evidence" value="ECO:0007669"/>
    <property type="project" value="UniProtKB-UniRule"/>
</dbReference>
<evidence type="ECO:0000256" key="3">
    <source>
        <dbReference type="ARBA" id="ARBA00022801"/>
    </source>
</evidence>
<protein>
    <recommendedName>
        <fullName evidence="12">PPM-type phosphatase domain-containing protein</fullName>
    </recommendedName>
</protein>
<accession>A0A812TEC1</accession>
<dbReference type="SMART" id="SM00332">
    <property type="entry name" value="PP2Cc"/>
    <property type="match status" value="1"/>
</dbReference>
<dbReference type="SUPFAM" id="SSF82708">
    <property type="entry name" value="R3H domain"/>
    <property type="match status" value="1"/>
</dbReference>
<dbReference type="PANTHER" id="PTHR47992">
    <property type="entry name" value="PROTEIN PHOSPHATASE"/>
    <property type="match status" value="1"/>
</dbReference>
<dbReference type="SUPFAM" id="SSF81324">
    <property type="entry name" value="Voltage-gated potassium channels"/>
    <property type="match status" value="1"/>
</dbReference>
<dbReference type="GO" id="GO:0016020">
    <property type="term" value="C:membrane"/>
    <property type="evidence" value="ECO:0007669"/>
    <property type="project" value="UniProtKB-SubCell"/>
</dbReference>
<dbReference type="InterPro" id="IPR041647">
    <property type="entry name" value="IRK_C"/>
</dbReference>
<evidence type="ECO:0000256" key="1">
    <source>
        <dbReference type="ARBA" id="ARBA00004170"/>
    </source>
</evidence>
<dbReference type="CDD" id="cd00143">
    <property type="entry name" value="PP2Cc"/>
    <property type="match status" value="1"/>
</dbReference>
<dbReference type="InterPro" id="IPR036867">
    <property type="entry name" value="R3H_dom_sf"/>
</dbReference>
<sequence length="1310" mass="143498">MQLADLHTRISTTEFETDYLCNRFVIANSGHHAHWNPLSTCLGIEAVYDLLGAWLGKEFKRPSQWSKWYRYLSPEQTGGSRTRRSSCRILVSETAISQPTLVNVAEHAEPETFNIEKALESFLADVSSQELRLPPLDPEQRKQAKKLAEKYPEMKCESYGFGEERRLHLFKTAATLKAGLAKEGPKELQQAECASDHSTAVSGAASPEKTEGISGGALFEEVAALLSNLYQVRNTFIHIEEKGFVDQRNIQSMPHGMFRQCLQEEAAQIPQDGHAGPATPAAEPANDANAWIPEVPEITKTKDFAPGTEVIIEGLQKFPAFNGLRGTIQLLDKTTGRYNVQLASSDGPMDQIAKIKGDNLRMLAPPPPSATPETPSKMHARAPDFVPMQQCVRMPNVQPNLQMNAQHLQPNVQPNPTWQEPALTIQQSYAAARGVSLRIHPSTTHTSAHRRLQPADFAMGSLRMTLEDLNSILRLENAGICAAKAEAKAAAHPCCQSDTEVANMFIRSGRQGIERVPALRCEVSATIYGPAETSSDSHESDSDHFHEDGDPEPASGKKQRRRQVHRILDREGVEFQSQGVFHVVQTRRTCTIFLLDFFHTVIHLPFPGLFVVTLTVYFACFAFFALFWIWFSDVCAIGLDSYRDAFYLSVETQMTIGYGVPDPNFGDCWEAAVLIVVQTVVGLMLDATVIGVVFQKLANANARANTVIFSDTALLEVEEGCAYLRFRVADMSWRPLSQATMQVYCVQHHRDESQPRGIRVELAAVHLEEPDTDIHNGIIFLGLPAMVSHKINYESPLSPDVPAGTTGSPTPNDVRKYLIESPYLEVLVLLSGTEESTGAIVEARHSYTLDVPWHATELRQTVHVETVWAMEWAQTESLGAANQSTVVNVRDVAGPKAVVGAWSVPNFGKGDENQDAFVTSCSENGTKCFVGVFDGHGDQGKRMSHFAKQALSKSLFSNTDLHTEPVAAIQAAFRDTQEKIEKEHRHQAELSGTTAITAYQHRNRLVVANVGDSRAVLGRCSTPARQTVSAVDLSNDQKPARPDERQRILAAGGTVDQMAIPIVQRGGVRWIRAGPERVMDKQGMGGLAMSRSLGDLRLHPYVSSQPEVVERKLDSRDKVLVLASDGVWDHVTSQEAVEIAGRVDDPKAAAREITGIARQRWQIATDGQMSDDITAVVVRLNGDSQAASQAMAAGPVPKESQTAQMRRTSVLTSLFGGGPRRGARLEVNGRLQDSKKPSSPTFPMPQHGLRLPECGPRGPGGKPRSITASGRRSEAAAGLRARPVSTGQAPGNPRMALDSLPPAGQRNGVL</sequence>
<dbReference type="Pfam" id="PF01007">
    <property type="entry name" value="IRK"/>
    <property type="match status" value="1"/>
</dbReference>
<dbReference type="PROSITE" id="PS51061">
    <property type="entry name" value="R3H"/>
    <property type="match status" value="1"/>
</dbReference>
<feature type="compositionally biased region" description="Basic and acidic residues" evidence="6">
    <location>
        <begin position="535"/>
        <end position="548"/>
    </location>
</feature>
<keyword evidence="3 5" id="KW-0378">Hydrolase</keyword>
<dbReference type="SMART" id="SM00331">
    <property type="entry name" value="PP2C_SIG"/>
    <property type="match status" value="1"/>
</dbReference>
<reference evidence="10" key="1">
    <citation type="submission" date="2021-02" db="EMBL/GenBank/DDBJ databases">
        <authorList>
            <person name="Dougan E. K."/>
            <person name="Rhodes N."/>
            <person name="Thang M."/>
            <person name="Chan C."/>
        </authorList>
    </citation>
    <scope>NUCLEOTIDE SEQUENCE</scope>
</reference>
<evidence type="ECO:0000313" key="11">
    <source>
        <dbReference type="Proteomes" id="UP000601435"/>
    </source>
</evidence>
<dbReference type="Gene3D" id="1.10.287.70">
    <property type="match status" value="1"/>
</dbReference>
<dbReference type="InterPro" id="IPR001374">
    <property type="entry name" value="R3H_dom"/>
</dbReference>
<dbReference type="SMART" id="SM00393">
    <property type="entry name" value="R3H"/>
    <property type="match status" value="1"/>
</dbReference>
<dbReference type="InterPro" id="IPR036457">
    <property type="entry name" value="PPM-type-like_dom_sf"/>
</dbReference>
<dbReference type="Pfam" id="PF17655">
    <property type="entry name" value="IRK_C"/>
    <property type="match status" value="1"/>
</dbReference>
<feature type="region of interest" description="Disordered" evidence="6">
    <location>
        <begin position="187"/>
        <end position="212"/>
    </location>
</feature>
<dbReference type="Gene3D" id="3.30.1370.50">
    <property type="entry name" value="R3H-like domain"/>
    <property type="match status" value="1"/>
</dbReference>
<dbReference type="InterPro" id="IPR015655">
    <property type="entry name" value="PP2C"/>
</dbReference>
<dbReference type="Pfam" id="PF00481">
    <property type="entry name" value="PP2C"/>
    <property type="match status" value="1"/>
</dbReference>
<evidence type="ECO:0000256" key="2">
    <source>
        <dbReference type="ARBA" id="ARBA00022723"/>
    </source>
</evidence>
<keyword evidence="7" id="KW-0812">Transmembrane</keyword>
<dbReference type="InterPro" id="IPR040445">
    <property type="entry name" value="Kir_TM"/>
</dbReference>
<evidence type="ECO:0000259" key="9">
    <source>
        <dbReference type="PROSITE" id="PS51746"/>
    </source>
</evidence>
<evidence type="ECO:0000256" key="5">
    <source>
        <dbReference type="RuleBase" id="RU003465"/>
    </source>
</evidence>
<dbReference type="PROSITE" id="PS01032">
    <property type="entry name" value="PPM_1"/>
    <property type="match status" value="1"/>
</dbReference>
<dbReference type="PROSITE" id="PS51746">
    <property type="entry name" value="PPM_2"/>
    <property type="match status" value="1"/>
</dbReference>
<dbReference type="Pfam" id="PF01424">
    <property type="entry name" value="R3H"/>
    <property type="match status" value="1"/>
</dbReference>